<dbReference type="InterPro" id="IPR051531">
    <property type="entry name" value="N-acetyltransferase"/>
</dbReference>
<dbReference type="RefSeq" id="WP_241499039.1">
    <property type="nucleotide sequence ID" value="NZ_JACJIQ010000003.1"/>
</dbReference>
<name>A0A839GHR0_9BACT</name>
<keyword evidence="3" id="KW-1185">Reference proteome</keyword>
<organism evidence="2 3">
    <name type="scientific">Rufibacter quisquiliarum</name>
    <dbReference type="NCBI Taxonomy" id="1549639"/>
    <lineage>
        <taxon>Bacteria</taxon>
        <taxon>Pseudomonadati</taxon>
        <taxon>Bacteroidota</taxon>
        <taxon>Cytophagia</taxon>
        <taxon>Cytophagales</taxon>
        <taxon>Hymenobacteraceae</taxon>
        <taxon>Rufibacter</taxon>
    </lineage>
</organism>
<evidence type="ECO:0000313" key="3">
    <source>
        <dbReference type="Proteomes" id="UP000563094"/>
    </source>
</evidence>
<dbReference type="GO" id="GO:0016747">
    <property type="term" value="F:acyltransferase activity, transferring groups other than amino-acyl groups"/>
    <property type="evidence" value="ECO:0007669"/>
    <property type="project" value="InterPro"/>
</dbReference>
<dbReference type="PANTHER" id="PTHR43792:SF1">
    <property type="entry name" value="N-ACETYLTRANSFERASE DOMAIN-CONTAINING PROTEIN"/>
    <property type="match status" value="1"/>
</dbReference>
<dbReference type="Gene3D" id="3.40.630.30">
    <property type="match status" value="1"/>
</dbReference>
<dbReference type="AlphaFoldDB" id="A0A839GHR0"/>
<proteinExistence type="predicted"/>
<accession>A0A839GHR0</accession>
<comment type="caution">
    <text evidence="2">The sequence shown here is derived from an EMBL/GenBank/DDBJ whole genome shotgun (WGS) entry which is preliminary data.</text>
</comment>
<reference evidence="2 3" key="1">
    <citation type="submission" date="2020-08" db="EMBL/GenBank/DDBJ databases">
        <title>Genomic Encyclopedia of Type Strains, Phase IV (KMG-IV): sequencing the most valuable type-strain genomes for metagenomic binning, comparative biology and taxonomic classification.</title>
        <authorList>
            <person name="Goeker M."/>
        </authorList>
    </citation>
    <scope>NUCLEOTIDE SEQUENCE [LARGE SCALE GENOMIC DNA]</scope>
    <source>
        <strain evidence="2 3">DSM 29854</strain>
    </source>
</reference>
<dbReference type="PROSITE" id="PS51186">
    <property type="entry name" value="GNAT"/>
    <property type="match status" value="1"/>
</dbReference>
<dbReference type="PANTHER" id="PTHR43792">
    <property type="entry name" value="GNAT FAMILY, PUTATIVE (AFU_ORTHOLOGUE AFUA_3G00765)-RELATED-RELATED"/>
    <property type="match status" value="1"/>
</dbReference>
<dbReference type="SUPFAM" id="SSF55729">
    <property type="entry name" value="Acyl-CoA N-acyltransferases (Nat)"/>
    <property type="match status" value="1"/>
</dbReference>
<dbReference type="EMBL" id="JACJIQ010000003">
    <property type="protein sequence ID" value="MBA9076239.1"/>
    <property type="molecule type" value="Genomic_DNA"/>
</dbReference>
<gene>
    <name evidence="2" type="ORF">FHS90_000943</name>
</gene>
<keyword evidence="2" id="KW-0808">Transferase</keyword>
<evidence type="ECO:0000259" key="1">
    <source>
        <dbReference type="PROSITE" id="PS51186"/>
    </source>
</evidence>
<dbReference type="InterPro" id="IPR000182">
    <property type="entry name" value="GNAT_dom"/>
</dbReference>
<sequence length="175" mass="19717">MLLEPISMDVLQTSRLTLCHLNPQDAAFMFELMNDPSWIRYIGDRGIRTVEDARAYIQNGPMNSYEQKGYGFYLVKLTKEDLPIGICGLVKRELLEDVDLGYAFLPAHTGKGYAVEAASAVLEYAMTTLNFQRVLAITTQDNQRSIQLLEKIGLKYEGTVTLPSQQEELKLFGTT</sequence>
<evidence type="ECO:0000313" key="2">
    <source>
        <dbReference type="EMBL" id="MBA9076239.1"/>
    </source>
</evidence>
<dbReference type="InterPro" id="IPR016181">
    <property type="entry name" value="Acyl_CoA_acyltransferase"/>
</dbReference>
<feature type="domain" description="N-acetyltransferase" evidence="1">
    <location>
        <begin position="16"/>
        <end position="174"/>
    </location>
</feature>
<dbReference type="Proteomes" id="UP000563094">
    <property type="component" value="Unassembled WGS sequence"/>
</dbReference>
<dbReference type="Pfam" id="PF13302">
    <property type="entry name" value="Acetyltransf_3"/>
    <property type="match status" value="1"/>
</dbReference>
<protein>
    <submittedName>
        <fullName evidence="2">RimJ/RimL family protein N-acetyltransferase</fullName>
    </submittedName>
</protein>